<feature type="transmembrane region" description="Helical" evidence="7">
    <location>
        <begin position="12"/>
        <end position="39"/>
    </location>
</feature>
<feature type="transmembrane region" description="Helical" evidence="7">
    <location>
        <begin position="123"/>
        <end position="144"/>
    </location>
</feature>
<dbReference type="PANTHER" id="PTHR33508:SF1">
    <property type="entry name" value="UPF0056 MEMBRANE PROTEIN YHCE"/>
    <property type="match status" value="1"/>
</dbReference>
<feature type="transmembrane region" description="Helical" evidence="7">
    <location>
        <begin position="79"/>
        <end position="96"/>
    </location>
</feature>
<comment type="subcellular location">
    <subcellularLocation>
        <location evidence="1 7">Cell membrane</location>
        <topology evidence="1 7">Multi-pass membrane protein</topology>
    </subcellularLocation>
</comment>
<organism evidence="8 9">
    <name type="scientific">Occallatibacter riparius</name>
    <dbReference type="NCBI Taxonomy" id="1002689"/>
    <lineage>
        <taxon>Bacteria</taxon>
        <taxon>Pseudomonadati</taxon>
        <taxon>Acidobacteriota</taxon>
        <taxon>Terriglobia</taxon>
        <taxon>Terriglobales</taxon>
        <taxon>Acidobacteriaceae</taxon>
        <taxon>Occallatibacter</taxon>
    </lineage>
</organism>
<dbReference type="Pfam" id="PF01914">
    <property type="entry name" value="MarC"/>
    <property type="match status" value="1"/>
</dbReference>
<keyword evidence="4 7" id="KW-0812">Transmembrane</keyword>
<dbReference type="AlphaFoldDB" id="A0A9J7BPF3"/>
<evidence type="ECO:0000313" key="9">
    <source>
        <dbReference type="Proteomes" id="UP001059380"/>
    </source>
</evidence>
<feature type="transmembrane region" description="Helical" evidence="7">
    <location>
        <begin position="156"/>
        <end position="177"/>
    </location>
</feature>
<evidence type="ECO:0000256" key="6">
    <source>
        <dbReference type="ARBA" id="ARBA00023136"/>
    </source>
</evidence>
<evidence type="ECO:0000256" key="1">
    <source>
        <dbReference type="ARBA" id="ARBA00004651"/>
    </source>
</evidence>
<evidence type="ECO:0000256" key="7">
    <source>
        <dbReference type="RuleBase" id="RU362048"/>
    </source>
</evidence>
<dbReference type="Proteomes" id="UP001059380">
    <property type="component" value="Chromosome"/>
</dbReference>
<gene>
    <name evidence="8" type="ORF">MOP44_20870</name>
</gene>
<evidence type="ECO:0000256" key="2">
    <source>
        <dbReference type="ARBA" id="ARBA00009784"/>
    </source>
</evidence>
<evidence type="ECO:0000313" key="8">
    <source>
        <dbReference type="EMBL" id="UWZ83013.1"/>
    </source>
</evidence>
<protein>
    <recommendedName>
        <fullName evidence="7">UPF0056 membrane protein</fullName>
    </recommendedName>
</protein>
<dbReference type="KEGG" id="orp:MOP44_20870"/>
<name>A0A9J7BPF3_9BACT</name>
<dbReference type="GO" id="GO:0005886">
    <property type="term" value="C:plasma membrane"/>
    <property type="evidence" value="ECO:0007669"/>
    <property type="project" value="UniProtKB-SubCell"/>
</dbReference>
<feature type="transmembrane region" description="Helical" evidence="7">
    <location>
        <begin position="51"/>
        <end position="73"/>
    </location>
</feature>
<evidence type="ECO:0000256" key="3">
    <source>
        <dbReference type="ARBA" id="ARBA00022475"/>
    </source>
</evidence>
<dbReference type="RefSeq" id="WP_260792346.1">
    <property type="nucleotide sequence ID" value="NZ_CP093313.1"/>
</dbReference>
<dbReference type="EMBL" id="CP093313">
    <property type="protein sequence ID" value="UWZ83013.1"/>
    <property type="molecule type" value="Genomic_DNA"/>
</dbReference>
<dbReference type="PANTHER" id="PTHR33508">
    <property type="entry name" value="UPF0056 MEMBRANE PROTEIN YHCE"/>
    <property type="match status" value="1"/>
</dbReference>
<keyword evidence="3" id="KW-1003">Cell membrane</keyword>
<accession>A0A9J7BPF3</accession>
<dbReference type="InterPro" id="IPR002771">
    <property type="entry name" value="Multi_antbiot-R_MarC"/>
</dbReference>
<sequence>MPQRLQEFATFFGLALSALLPLVNPLGSALMFVGLVGDAPPVVYRTLARRIAINTTLFFLAIQVVGTAVLKFFGISLPVVQVAGGLAIASMGWGLLTGNEAPGKQNVKEFDDHAFESLKKKSFYPFTFPLTAGPGSLVVTITLSAHTPAKGFFIDFAAHAGIMAAAVLLSVAVYFCYGYAPRLTARISKQTAEGITRVIAFVLLCIGVQIMWNGVELLLKAVLRS</sequence>
<evidence type="ECO:0000256" key="4">
    <source>
        <dbReference type="ARBA" id="ARBA00022692"/>
    </source>
</evidence>
<keyword evidence="5 7" id="KW-1133">Transmembrane helix</keyword>
<comment type="similarity">
    <text evidence="2 7">Belongs to the UPF0056 (MarC) family.</text>
</comment>
<evidence type="ECO:0000256" key="5">
    <source>
        <dbReference type="ARBA" id="ARBA00022989"/>
    </source>
</evidence>
<keyword evidence="6 7" id="KW-0472">Membrane</keyword>
<feature type="transmembrane region" description="Helical" evidence="7">
    <location>
        <begin position="198"/>
        <end position="215"/>
    </location>
</feature>
<reference evidence="8" key="1">
    <citation type="submission" date="2021-04" db="EMBL/GenBank/DDBJ databases">
        <title>Phylogenetic analysis of Acidobacteriaceae.</title>
        <authorList>
            <person name="Qiu L."/>
            <person name="Zhang Q."/>
        </authorList>
    </citation>
    <scope>NUCLEOTIDE SEQUENCE</scope>
    <source>
        <strain evidence="8">DSM 25168</strain>
    </source>
</reference>
<keyword evidence="9" id="KW-1185">Reference proteome</keyword>
<proteinExistence type="inferred from homology"/>